<dbReference type="InterPro" id="IPR046956">
    <property type="entry name" value="RLP23-like"/>
</dbReference>
<keyword evidence="10" id="KW-1185">Reference proteome</keyword>
<proteinExistence type="predicted"/>
<gene>
    <name evidence="9" type="primary">EIX2_4</name>
    <name evidence="9" type="ORF">CFP56_031795</name>
</gene>
<keyword evidence="2 8" id="KW-0812">Transmembrane</keyword>
<keyword evidence="5 8" id="KW-0472">Membrane</keyword>
<evidence type="ECO:0000256" key="6">
    <source>
        <dbReference type="ARBA" id="ARBA00023170"/>
    </source>
</evidence>
<organism evidence="9 10">
    <name type="scientific">Quercus suber</name>
    <name type="common">Cork oak</name>
    <dbReference type="NCBI Taxonomy" id="58331"/>
    <lineage>
        <taxon>Eukaryota</taxon>
        <taxon>Viridiplantae</taxon>
        <taxon>Streptophyta</taxon>
        <taxon>Embryophyta</taxon>
        <taxon>Tracheophyta</taxon>
        <taxon>Spermatophyta</taxon>
        <taxon>Magnoliopsida</taxon>
        <taxon>eudicotyledons</taxon>
        <taxon>Gunneridae</taxon>
        <taxon>Pentapetalae</taxon>
        <taxon>rosids</taxon>
        <taxon>fabids</taxon>
        <taxon>Fagales</taxon>
        <taxon>Fagaceae</taxon>
        <taxon>Quercus</taxon>
    </lineage>
</organism>
<dbReference type="InterPro" id="IPR001611">
    <property type="entry name" value="Leu-rich_rpt"/>
</dbReference>
<protein>
    <submittedName>
        <fullName evidence="9">Receptor-like protein eix2</fullName>
    </submittedName>
</protein>
<accession>A0AAW0JIE4</accession>
<dbReference type="GO" id="GO:0016020">
    <property type="term" value="C:membrane"/>
    <property type="evidence" value="ECO:0007669"/>
    <property type="project" value="UniProtKB-SubCell"/>
</dbReference>
<evidence type="ECO:0000256" key="1">
    <source>
        <dbReference type="ARBA" id="ARBA00004479"/>
    </source>
</evidence>
<keyword evidence="3" id="KW-0732">Signal</keyword>
<dbReference type="EMBL" id="PKMF04000538">
    <property type="protein sequence ID" value="KAK7826743.1"/>
    <property type="molecule type" value="Genomic_DNA"/>
</dbReference>
<dbReference type="PANTHER" id="PTHR48063">
    <property type="entry name" value="LRR RECEPTOR-LIKE KINASE"/>
    <property type="match status" value="1"/>
</dbReference>
<evidence type="ECO:0000256" key="8">
    <source>
        <dbReference type="SAM" id="Phobius"/>
    </source>
</evidence>
<comment type="caution">
    <text evidence="9">The sequence shown here is derived from an EMBL/GenBank/DDBJ whole genome shotgun (WGS) entry which is preliminary data.</text>
</comment>
<feature type="transmembrane region" description="Helical" evidence="8">
    <location>
        <begin position="235"/>
        <end position="254"/>
    </location>
</feature>
<name>A0AAW0JIE4_QUESU</name>
<keyword evidence="6" id="KW-0675">Receptor</keyword>
<dbReference type="PANTHER" id="PTHR48063:SF98">
    <property type="entry name" value="LRR RECEPTOR-LIKE SERINE_THREONINE-PROTEIN KINASE FLS2"/>
    <property type="match status" value="1"/>
</dbReference>
<evidence type="ECO:0000256" key="4">
    <source>
        <dbReference type="ARBA" id="ARBA00022989"/>
    </source>
</evidence>
<evidence type="ECO:0000256" key="3">
    <source>
        <dbReference type="ARBA" id="ARBA00022729"/>
    </source>
</evidence>
<dbReference type="Pfam" id="PF00560">
    <property type="entry name" value="LRR_1"/>
    <property type="match status" value="1"/>
</dbReference>
<reference evidence="9 10" key="1">
    <citation type="journal article" date="2018" name="Sci. Data">
        <title>The draft genome sequence of cork oak.</title>
        <authorList>
            <person name="Ramos A.M."/>
            <person name="Usie A."/>
            <person name="Barbosa P."/>
            <person name="Barros P.M."/>
            <person name="Capote T."/>
            <person name="Chaves I."/>
            <person name="Simoes F."/>
            <person name="Abreu I."/>
            <person name="Carrasquinho I."/>
            <person name="Faro C."/>
            <person name="Guimaraes J.B."/>
            <person name="Mendonca D."/>
            <person name="Nobrega F."/>
            <person name="Rodrigues L."/>
            <person name="Saibo N.J.M."/>
            <person name="Varela M.C."/>
            <person name="Egas C."/>
            <person name="Matos J."/>
            <person name="Miguel C.M."/>
            <person name="Oliveira M.M."/>
            <person name="Ricardo C.P."/>
            <person name="Goncalves S."/>
        </authorList>
    </citation>
    <scope>NUCLEOTIDE SEQUENCE [LARGE SCALE GENOMIC DNA]</scope>
    <source>
        <strain evidence="10">cv. HL8</strain>
    </source>
</reference>
<keyword evidence="4 8" id="KW-1133">Transmembrane helix</keyword>
<evidence type="ECO:0000313" key="9">
    <source>
        <dbReference type="EMBL" id="KAK7826743.1"/>
    </source>
</evidence>
<keyword evidence="7" id="KW-0325">Glycoprotein</keyword>
<evidence type="ECO:0000256" key="7">
    <source>
        <dbReference type="ARBA" id="ARBA00023180"/>
    </source>
</evidence>
<comment type="subcellular location">
    <subcellularLocation>
        <location evidence="1">Membrane</location>
        <topology evidence="1">Single-pass type I membrane protein</topology>
    </subcellularLocation>
</comment>
<dbReference type="AlphaFoldDB" id="A0AAW0JIE4"/>
<evidence type="ECO:0000313" key="10">
    <source>
        <dbReference type="Proteomes" id="UP000237347"/>
    </source>
</evidence>
<dbReference type="Gene3D" id="3.80.10.10">
    <property type="entry name" value="Ribonuclease Inhibitor"/>
    <property type="match status" value="1"/>
</dbReference>
<dbReference type="Proteomes" id="UP000237347">
    <property type="component" value="Unassembled WGS sequence"/>
</dbReference>
<dbReference type="InterPro" id="IPR032675">
    <property type="entry name" value="LRR_dom_sf"/>
</dbReference>
<dbReference type="SUPFAM" id="SSF52058">
    <property type="entry name" value="L domain-like"/>
    <property type="match status" value="1"/>
</dbReference>
<evidence type="ECO:0000256" key="2">
    <source>
        <dbReference type="ARBA" id="ARBA00022692"/>
    </source>
</evidence>
<evidence type="ECO:0000256" key="5">
    <source>
        <dbReference type="ARBA" id="ARBA00023136"/>
    </source>
</evidence>
<sequence>MATTFLCGYVHKHPFRSNHIKGQLPRLFANVEVVNLANNSFFGPISTFLCQKMSKINKLKVLDVSNSFLFGELSNYWKSLVELKSLSLQDNSFYGDISLSLKMCSKLELIDIGDNHFLETIPLWIAKVIELIVLCLRSSRFKGNVPLHICQISSLRILDLANNILSGSISSCLKNINAKVMPNSKNEDVYFDALEYEYDYESYIDNLMLAPKGHELENEDNLKFMKMIDLLGNKLFGSILVEIFVLFELTFLNLSRNHLMANI</sequence>